<dbReference type="KEGG" id="afla:FHG64_18540"/>
<dbReference type="EMBL" id="CP040812">
    <property type="protein sequence ID" value="QCY71228.1"/>
    <property type="molecule type" value="Genomic_DNA"/>
</dbReference>
<evidence type="ECO:0000259" key="3">
    <source>
        <dbReference type="Pfam" id="PF10099"/>
    </source>
</evidence>
<protein>
    <submittedName>
        <fullName evidence="4">Anti-sigma factor</fullName>
    </submittedName>
</protein>
<keyword evidence="2" id="KW-0812">Transmembrane</keyword>
<dbReference type="InterPro" id="IPR051474">
    <property type="entry name" value="Anti-sigma-K/W_factor"/>
</dbReference>
<dbReference type="Proteomes" id="UP000309016">
    <property type="component" value="Chromosome"/>
</dbReference>
<feature type="domain" description="Anti-sigma K factor RskA C-terminal" evidence="3">
    <location>
        <begin position="92"/>
        <end position="248"/>
    </location>
</feature>
<dbReference type="OrthoDB" id="1420916at2"/>
<reference evidence="4 5" key="1">
    <citation type="submission" date="2019-06" db="EMBL/GenBank/DDBJ databases">
        <title>Complete genome sequence of Antarcticibacterium flavum KCTC 52984T from an Antarctic marine sediment.</title>
        <authorList>
            <person name="Lee Y.M."/>
            <person name="Shin S.C."/>
        </authorList>
    </citation>
    <scope>NUCLEOTIDE SEQUENCE [LARGE SCALE GENOMIC DNA]</scope>
    <source>
        <strain evidence="4 5">KCTC 52984</strain>
    </source>
</reference>
<keyword evidence="2" id="KW-1133">Transmembrane helix</keyword>
<keyword evidence="1" id="KW-0175">Coiled coil</keyword>
<evidence type="ECO:0000256" key="2">
    <source>
        <dbReference type="SAM" id="Phobius"/>
    </source>
</evidence>
<accession>A0A5B7X915</accession>
<dbReference type="GO" id="GO:0005886">
    <property type="term" value="C:plasma membrane"/>
    <property type="evidence" value="ECO:0007669"/>
    <property type="project" value="InterPro"/>
</dbReference>
<dbReference type="GO" id="GO:0006417">
    <property type="term" value="P:regulation of translation"/>
    <property type="evidence" value="ECO:0007669"/>
    <property type="project" value="TreeGrafter"/>
</dbReference>
<feature type="transmembrane region" description="Helical" evidence="2">
    <location>
        <begin position="88"/>
        <end position="106"/>
    </location>
</feature>
<name>A0A5B7X915_9FLAO</name>
<sequence length="260" mass="29182">MNVKEYISSGILELYVYGALTEEESAEVTRMMQKYPEVKTEVEEIEKALIELSAAAAPGDTESLIPAVKRLSQQEIRTETSRKNWSAYMGWAASLIFLVGLFFMYYQNLELRRSLQAVQVENAQIETQIANAREDAEKTRELLNVLRSRNIIQIPLEGQAPAPEAFATAYWDKENNVTYIDAADLPAPPQGMVYQVWSLKMQPLTPTSLGLLDSFEDDENKIFRLENINASEGFGITLEPEGGSETPTLERLYTLGVVSS</sequence>
<dbReference type="Pfam" id="PF10099">
    <property type="entry name" value="RskA_C"/>
    <property type="match status" value="1"/>
</dbReference>
<dbReference type="GO" id="GO:0016989">
    <property type="term" value="F:sigma factor antagonist activity"/>
    <property type="evidence" value="ECO:0007669"/>
    <property type="project" value="TreeGrafter"/>
</dbReference>
<keyword evidence="2" id="KW-0472">Membrane</keyword>
<evidence type="ECO:0000313" key="4">
    <source>
        <dbReference type="EMBL" id="QCY71228.1"/>
    </source>
</evidence>
<dbReference type="RefSeq" id="WP_139067776.1">
    <property type="nucleotide sequence ID" value="NZ_CP040812.1"/>
</dbReference>
<dbReference type="InterPro" id="IPR018764">
    <property type="entry name" value="RskA_C"/>
</dbReference>
<dbReference type="AlphaFoldDB" id="A0A5B7X915"/>
<proteinExistence type="predicted"/>
<gene>
    <name evidence="4" type="ORF">FHG64_18540</name>
</gene>
<dbReference type="PANTHER" id="PTHR37461:SF1">
    <property type="entry name" value="ANTI-SIGMA-K FACTOR RSKA"/>
    <property type="match status" value="1"/>
</dbReference>
<organism evidence="4 5">
    <name type="scientific">Antarcticibacterium flavum</name>
    <dbReference type="NCBI Taxonomy" id="2058175"/>
    <lineage>
        <taxon>Bacteria</taxon>
        <taxon>Pseudomonadati</taxon>
        <taxon>Bacteroidota</taxon>
        <taxon>Flavobacteriia</taxon>
        <taxon>Flavobacteriales</taxon>
        <taxon>Flavobacteriaceae</taxon>
        <taxon>Antarcticibacterium</taxon>
    </lineage>
</organism>
<dbReference type="PANTHER" id="PTHR37461">
    <property type="entry name" value="ANTI-SIGMA-K FACTOR RSKA"/>
    <property type="match status" value="1"/>
</dbReference>
<evidence type="ECO:0000313" key="5">
    <source>
        <dbReference type="Proteomes" id="UP000309016"/>
    </source>
</evidence>
<evidence type="ECO:0000256" key="1">
    <source>
        <dbReference type="SAM" id="Coils"/>
    </source>
</evidence>
<feature type="coiled-coil region" evidence="1">
    <location>
        <begin position="108"/>
        <end position="149"/>
    </location>
</feature>
<keyword evidence="5" id="KW-1185">Reference proteome</keyword>